<dbReference type="EMBL" id="JAUTXU010000009">
    <property type="protein sequence ID" value="KAK3723464.1"/>
    <property type="molecule type" value="Genomic_DNA"/>
</dbReference>
<protein>
    <submittedName>
        <fullName evidence="1">Uncharacterized protein</fullName>
    </submittedName>
</protein>
<gene>
    <name evidence="1" type="ORF">LTR37_001716</name>
</gene>
<proteinExistence type="predicted"/>
<reference evidence="1" key="1">
    <citation type="submission" date="2023-07" db="EMBL/GenBank/DDBJ databases">
        <title>Black Yeasts Isolated from many extreme environments.</title>
        <authorList>
            <person name="Coleine C."/>
            <person name="Stajich J.E."/>
            <person name="Selbmann L."/>
        </authorList>
    </citation>
    <scope>NUCLEOTIDE SEQUENCE</scope>
    <source>
        <strain evidence="1">CCFEE 5714</strain>
    </source>
</reference>
<keyword evidence="2" id="KW-1185">Reference proteome</keyword>
<name>A0ACC3NUJ0_9PEZI</name>
<evidence type="ECO:0000313" key="2">
    <source>
        <dbReference type="Proteomes" id="UP001281147"/>
    </source>
</evidence>
<comment type="caution">
    <text evidence="1">The sequence shown here is derived from an EMBL/GenBank/DDBJ whole genome shotgun (WGS) entry which is preliminary data.</text>
</comment>
<dbReference type="Proteomes" id="UP001281147">
    <property type="component" value="Unassembled WGS sequence"/>
</dbReference>
<accession>A0ACC3NUJ0</accession>
<organism evidence="1 2">
    <name type="scientific">Vermiconidia calcicola</name>
    <dbReference type="NCBI Taxonomy" id="1690605"/>
    <lineage>
        <taxon>Eukaryota</taxon>
        <taxon>Fungi</taxon>
        <taxon>Dikarya</taxon>
        <taxon>Ascomycota</taxon>
        <taxon>Pezizomycotina</taxon>
        <taxon>Dothideomycetes</taxon>
        <taxon>Dothideomycetidae</taxon>
        <taxon>Mycosphaerellales</taxon>
        <taxon>Extremaceae</taxon>
        <taxon>Vermiconidia</taxon>
    </lineage>
</organism>
<evidence type="ECO:0000313" key="1">
    <source>
        <dbReference type="EMBL" id="KAK3723464.1"/>
    </source>
</evidence>
<sequence length="672" mass="73676">MLWILLSAISRLVWDVNIDYLWTGWLLKNVVPVSVSPEWTHFWDSKVPSVESIALGLLRSLELISRLGLTTSPSNSIATLAHLPSYPLAVKSPYLSTWVPGNQILDNAATAQPKFWNGQNITWPIVARVNGETFSLFGLPDGALNTTAATTSSVSYTSSHTYVQMTAGSANIILDFFSPVLPGKEEYARQSLPYSYLTVSATSSSAKPPEVQVMSAVDYTWTAQNGQSNVNYTTSGDAGFFWFHNPNQIAYTESRNMATYGSVLFGASTDGNMTHGCGSASNIYASFATRGSLASATLQGNCTPTDLTALVKDLGTCGHTSSSANFVVGLNRDLAINYLDKPQTGFHRTQWPTVPEAIEHVLEDYHYVLSSSIAFDAAVRSKAEAVSSTFGSKYADIVEASVRQTFGGMDLTVPADNLSYYPPDAFLKEISSDGNVNTVDFIFQSWPIFISLNPDDMLFMILAHISKHIDGPNATGHDNGVEEHMPLFETSALFILLYAYQKFTGDTAYAANYTSMLNSYAEWMTPRALYHRRQLISVDAIRPTANQTGLAIQSTIGLNAAGVLLNNFTYSSVAADYVNTLYYGGLGLDGTSPADSTHFTYNYDRNKTWNVLFTSYFDVLLDLDTFPQAAWDLQSDWYLQQMQAGGLAFAGPVDDLHYTGRPLNWGLTDWSE</sequence>